<evidence type="ECO:0000256" key="1">
    <source>
        <dbReference type="ARBA" id="ARBA00004651"/>
    </source>
</evidence>
<dbReference type="AlphaFoldDB" id="A0A927I2R0"/>
<dbReference type="GO" id="GO:0005886">
    <property type="term" value="C:plasma membrane"/>
    <property type="evidence" value="ECO:0007669"/>
    <property type="project" value="UniProtKB-SubCell"/>
</dbReference>
<keyword evidence="7 9" id="KW-0472">Membrane</keyword>
<reference evidence="10" key="1">
    <citation type="submission" date="2020-09" db="EMBL/GenBank/DDBJ databases">
        <title>Bosea spartocytisi sp. nov. a root nodule endophyte of Spartocytisus supranubius in the high mountain ecosystem fo the Teide National Park (Canary Islands, Spain).</title>
        <authorList>
            <person name="Pulido-Suarez L."/>
            <person name="Peix A."/>
            <person name="Igual J.M."/>
            <person name="Socas-Perez N."/>
            <person name="Velazquez E."/>
            <person name="Flores-Felix J.D."/>
            <person name="Leon-Barrios M."/>
        </authorList>
    </citation>
    <scope>NUCLEOTIDE SEQUENCE</scope>
    <source>
        <strain evidence="10">SSUT16</strain>
    </source>
</reference>
<gene>
    <name evidence="10" type="ORF">IED13_24380</name>
</gene>
<evidence type="ECO:0000256" key="7">
    <source>
        <dbReference type="ARBA" id="ARBA00023136"/>
    </source>
</evidence>
<feature type="transmembrane region" description="Helical" evidence="9">
    <location>
        <begin position="20"/>
        <end position="45"/>
    </location>
</feature>
<evidence type="ECO:0000256" key="5">
    <source>
        <dbReference type="ARBA" id="ARBA00022989"/>
    </source>
</evidence>
<accession>A0A927I2R0</accession>
<comment type="caution">
    <text evidence="10">The sequence shown here is derived from an EMBL/GenBank/DDBJ whole genome shotgun (WGS) entry which is preliminary data.</text>
</comment>
<evidence type="ECO:0000256" key="3">
    <source>
        <dbReference type="ARBA" id="ARBA00022475"/>
    </source>
</evidence>
<feature type="transmembrane region" description="Helical" evidence="9">
    <location>
        <begin position="51"/>
        <end position="70"/>
    </location>
</feature>
<keyword evidence="3" id="KW-1003">Cell membrane</keyword>
<evidence type="ECO:0000256" key="6">
    <source>
        <dbReference type="ARBA" id="ARBA00023065"/>
    </source>
</evidence>
<organism evidence="10 11">
    <name type="scientific">Bosea spartocytisi</name>
    <dbReference type="NCBI Taxonomy" id="2773451"/>
    <lineage>
        <taxon>Bacteria</taxon>
        <taxon>Pseudomonadati</taxon>
        <taxon>Pseudomonadota</taxon>
        <taxon>Alphaproteobacteria</taxon>
        <taxon>Hyphomicrobiales</taxon>
        <taxon>Boseaceae</taxon>
        <taxon>Bosea</taxon>
    </lineage>
</organism>
<keyword evidence="2" id="KW-0813">Transport</keyword>
<proteinExistence type="inferred from homology"/>
<dbReference type="Proteomes" id="UP000619295">
    <property type="component" value="Unassembled WGS sequence"/>
</dbReference>
<name>A0A927I2R0_9HYPH</name>
<evidence type="ECO:0000256" key="4">
    <source>
        <dbReference type="ARBA" id="ARBA00022692"/>
    </source>
</evidence>
<evidence type="ECO:0000256" key="2">
    <source>
        <dbReference type="ARBA" id="ARBA00022448"/>
    </source>
</evidence>
<evidence type="ECO:0000313" key="11">
    <source>
        <dbReference type="Proteomes" id="UP000619295"/>
    </source>
</evidence>
<keyword evidence="4 9" id="KW-0812">Transmembrane</keyword>
<dbReference type="EMBL" id="JACXWY010000024">
    <property type="protein sequence ID" value="MBD3848847.1"/>
    <property type="molecule type" value="Genomic_DNA"/>
</dbReference>
<keyword evidence="5 9" id="KW-1133">Transmembrane helix</keyword>
<sequence>MAICRRVISAHLDLLALDPLLLRILPRVLGFALYSMTVCFVLRQYDLNLSAFRIAPLTLAAAPLWIHMMVRNNAAYERCWAARKLACTLVSEIRNLARAATSFIPERSEQRALLMEALAFCHFLRGQLRKTGSTNDAAFADMEARLANPADEMIRRMCSRTQSYRSLGAVDSIGFGILDERLTSISGIQSECEQIAARPMAFAHSLLVHRMAFIACLLLPIALNSTTGWASPVFTAMIAYSFFGLDALSEELEDPFAAASDHPGLDGLFNACEISVFETLGETPPKMILN</sequence>
<keyword evidence="6" id="KW-0406">Ion transport</keyword>
<dbReference type="InterPro" id="IPR044669">
    <property type="entry name" value="YneE/VCCN1/2-like"/>
</dbReference>
<evidence type="ECO:0008006" key="12">
    <source>
        <dbReference type="Google" id="ProtNLM"/>
    </source>
</evidence>
<comment type="similarity">
    <text evidence="8">Belongs to the anion channel-forming bestrophin (TC 1.A.46) family.</text>
</comment>
<dbReference type="RefSeq" id="WP_191125736.1">
    <property type="nucleotide sequence ID" value="NZ_JACXWY010000024.1"/>
</dbReference>
<dbReference type="Pfam" id="PF25539">
    <property type="entry name" value="Bestrophin_2"/>
    <property type="match status" value="1"/>
</dbReference>
<dbReference type="PANTHER" id="PTHR33281">
    <property type="entry name" value="UPF0187 PROTEIN YNEE"/>
    <property type="match status" value="1"/>
</dbReference>
<dbReference type="GO" id="GO:0005254">
    <property type="term" value="F:chloride channel activity"/>
    <property type="evidence" value="ECO:0007669"/>
    <property type="project" value="InterPro"/>
</dbReference>
<evidence type="ECO:0000256" key="9">
    <source>
        <dbReference type="SAM" id="Phobius"/>
    </source>
</evidence>
<evidence type="ECO:0000313" key="10">
    <source>
        <dbReference type="EMBL" id="MBD3848847.1"/>
    </source>
</evidence>
<protein>
    <recommendedName>
        <fullName evidence="12">Bestrophin</fullName>
    </recommendedName>
</protein>
<keyword evidence="11" id="KW-1185">Reference proteome</keyword>
<dbReference type="PANTHER" id="PTHR33281:SF19">
    <property type="entry name" value="VOLTAGE-DEPENDENT ANION CHANNEL-FORMING PROTEIN YNEE"/>
    <property type="match status" value="1"/>
</dbReference>
<comment type="subcellular location">
    <subcellularLocation>
        <location evidence="1">Cell membrane</location>
        <topology evidence="1">Multi-pass membrane protein</topology>
    </subcellularLocation>
</comment>
<evidence type="ECO:0000256" key="8">
    <source>
        <dbReference type="ARBA" id="ARBA00034708"/>
    </source>
</evidence>